<name>A0AAU7C615_9BACT</name>
<reference evidence="1" key="1">
    <citation type="submission" date="2024-05" db="EMBL/GenBank/DDBJ databases">
        <title>Planctomycetes of the genus Singulisphaera possess chitinolytic capabilities.</title>
        <authorList>
            <person name="Ivanova A."/>
        </authorList>
    </citation>
    <scope>NUCLEOTIDE SEQUENCE</scope>
    <source>
        <strain evidence="1">Ch08T</strain>
    </source>
</reference>
<organism evidence="1">
    <name type="scientific">Singulisphaera sp. Ch08</name>
    <dbReference type="NCBI Taxonomy" id="3120278"/>
    <lineage>
        <taxon>Bacteria</taxon>
        <taxon>Pseudomonadati</taxon>
        <taxon>Planctomycetota</taxon>
        <taxon>Planctomycetia</taxon>
        <taxon>Isosphaerales</taxon>
        <taxon>Isosphaeraceae</taxon>
        <taxon>Singulisphaera</taxon>
    </lineage>
</organism>
<evidence type="ECO:0000313" key="1">
    <source>
        <dbReference type="EMBL" id="XBH00696.1"/>
    </source>
</evidence>
<dbReference type="AlphaFoldDB" id="A0AAU7C615"/>
<protein>
    <recommendedName>
        <fullName evidence="2">Carboxypeptidase regulatory-like domain-containing protein</fullName>
    </recommendedName>
</protein>
<sequence length="146" mass="15623">MKEIRVIAIAAIIALGMTGCSGKTDDYPRVPFSGAVTLDGKPLVSGYIIFEPKSQILTQSGGMIQHGKFEVPREDGAIPGTYSVGIFSGAETPTNLDVATPEGEKAARKIRGELVPRHYNIDTTLTAEIKAEGPNTFQFDLSTKPK</sequence>
<dbReference type="EMBL" id="CP155447">
    <property type="protein sequence ID" value="XBH00696.1"/>
    <property type="molecule type" value="Genomic_DNA"/>
</dbReference>
<evidence type="ECO:0008006" key="2">
    <source>
        <dbReference type="Google" id="ProtNLM"/>
    </source>
</evidence>
<accession>A0AAU7C615</accession>
<gene>
    <name evidence="1" type="ORF">V5E97_20290</name>
</gene>
<dbReference type="PROSITE" id="PS51257">
    <property type="entry name" value="PROKAR_LIPOPROTEIN"/>
    <property type="match status" value="1"/>
</dbReference>
<proteinExistence type="predicted"/>
<dbReference type="RefSeq" id="WP_406693366.1">
    <property type="nucleotide sequence ID" value="NZ_CP155447.1"/>
</dbReference>